<dbReference type="Proteomes" id="UP001155241">
    <property type="component" value="Unassembled WGS sequence"/>
</dbReference>
<keyword evidence="2" id="KW-1185">Reference proteome</keyword>
<dbReference type="RefSeq" id="WP_252851673.1">
    <property type="nucleotide sequence ID" value="NZ_JAMXLR010000024.1"/>
</dbReference>
<evidence type="ECO:0000313" key="1">
    <source>
        <dbReference type="EMBL" id="MCO6043569.1"/>
    </source>
</evidence>
<organism evidence="1 2">
    <name type="scientific">Aeoliella straminimaris</name>
    <dbReference type="NCBI Taxonomy" id="2954799"/>
    <lineage>
        <taxon>Bacteria</taxon>
        <taxon>Pseudomonadati</taxon>
        <taxon>Planctomycetota</taxon>
        <taxon>Planctomycetia</taxon>
        <taxon>Pirellulales</taxon>
        <taxon>Lacipirellulaceae</taxon>
        <taxon>Aeoliella</taxon>
    </lineage>
</organism>
<proteinExistence type="predicted"/>
<dbReference type="AlphaFoldDB" id="A0A9X2F807"/>
<sequence length="227" mass="26360">MLSIIQRREQVAQELSQRCPEIQAEVVVDQLDQGLAQLGDALIERIHVDLERETGMDSMLAPLSVDQERRQVRKAQTEADAYACVLIEEEGMRMSCLRQPNDWLLEWAFRLRFGERAAYIQERRRPLYHSLRSRERRGRFASLVYHALPECKRAPAVLFRLYSRAARIVTVLAFGDQDRANALRREQCELLAAINDCRECNGRLLPPGQHCAACGNPLWNYRYLRSY</sequence>
<protein>
    <submittedName>
        <fullName evidence="1">Uncharacterized protein</fullName>
    </submittedName>
</protein>
<dbReference type="EMBL" id="JAMXLR010000024">
    <property type="protein sequence ID" value="MCO6043569.1"/>
    <property type="molecule type" value="Genomic_DNA"/>
</dbReference>
<comment type="caution">
    <text evidence="1">The sequence shown here is derived from an EMBL/GenBank/DDBJ whole genome shotgun (WGS) entry which is preliminary data.</text>
</comment>
<name>A0A9X2F807_9BACT</name>
<accession>A0A9X2F807</accession>
<reference evidence="1" key="1">
    <citation type="submission" date="2022-06" db="EMBL/GenBank/DDBJ databases">
        <title>Aeoliella straminimaris, a novel planctomycete from sediments.</title>
        <authorList>
            <person name="Vitorino I.R."/>
            <person name="Lage O.M."/>
        </authorList>
    </citation>
    <scope>NUCLEOTIDE SEQUENCE</scope>
    <source>
        <strain evidence="1">ICT_H6.2</strain>
    </source>
</reference>
<gene>
    <name evidence="1" type="ORF">NG895_06585</name>
</gene>
<evidence type="ECO:0000313" key="2">
    <source>
        <dbReference type="Proteomes" id="UP001155241"/>
    </source>
</evidence>